<gene>
    <name evidence="1" type="ORF">CLF_110990</name>
</gene>
<dbReference type="AlphaFoldDB" id="G7YU60"/>
<dbReference type="EMBL" id="DF144271">
    <property type="protein sequence ID" value="GAA56490.1"/>
    <property type="molecule type" value="Genomic_DNA"/>
</dbReference>
<accession>G7YU60</accession>
<organism evidence="1 2">
    <name type="scientific">Clonorchis sinensis</name>
    <name type="common">Chinese liver fluke</name>
    <dbReference type="NCBI Taxonomy" id="79923"/>
    <lineage>
        <taxon>Eukaryota</taxon>
        <taxon>Metazoa</taxon>
        <taxon>Spiralia</taxon>
        <taxon>Lophotrochozoa</taxon>
        <taxon>Platyhelminthes</taxon>
        <taxon>Trematoda</taxon>
        <taxon>Digenea</taxon>
        <taxon>Opisthorchiida</taxon>
        <taxon>Opisthorchiata</taxon>
        <taxon>Opisthorchiidae</taxon>
        <taxon>Clonorchis</taxon>
    </lineage>
</organism>
<name>G7YU60_CLOSI</name>
<reference evidence="1" key="1">
    <citation type="journal article" date="2011" name="Genome Biol.">
        <title>The draft genome of the carcinogenic human liver fluke Clonorchis sinensis.</title>
        <authorList>
            <person name="Wang X."/>
            <person name="Chen W."/>
            <person name="Huang Y."/>
            <person name="Sun J."/>
            <person name="Men J."/>
            <person name="Liu H."/>
            <person name="Luo F."/>
            <person name="Guo L."/>
            <person name="Lv X."/>
            <person name="Deng C."/>
            <person name="Zhou C."/>
            <person name="Fan Y."/>
            <person name="Li X."/>
            <person name="Huang L."/>
            <person name="Hu Y."/>
            <person name="Liang C."/>
            <person name="Hu X."/>
            <person name="Xu J."/>
            <person name="Yu X."/>
        </authorList>
    </citation>
    <scope>NUCLEOTIDE SEQUENCE [LARGE SCALE GENOMIC DNA]</scope>
    <source>
        <strain evidence="1">Henan</strain>
    </source>
</reference>
<proteinExistence type="predicted"/>
<reference key="2">
    <citation type="submission" date="2011-10" db="EMBL/GenBank/DDBJ databases">
        <title>The genome and transcriptome sequence of Clonorchis sinensis provide insights into the carcinogenic liver fluke.</title>
        <authorList>
            <person name="Wang X."/>
            <person name="Huang Y."/>
            <person name="Chen W."/>
            <person name="Liu H."/>
            <person name="Guo L."/>
            <person name="Chen Y."/>
            <person name="Luo F."/>
            <person name="Zhou W."/>
            <person name="Sun J."/>
            <person name="Mao Q."/>
            <person name="Liang P."/>
            <person name="Zhou C."/>
            <person name="Tian Y."/>
            <person name="Men J."/>
            <person name="Lv X."/>
            <person name="Huang L."/>
            <person name="Zhou J."/>
            <person name="Hu Y."/>
            <person name="Li R."/>
            <person name="Zhang F."/>
            <person name="Lei H."/>
            <person name="Li X."/>
            <person name="Hu X."/>
            <person name="Liang C."/>
            <person name="Xu J."/>
            <person name="Wu Z."/>
            <person name="Yu X."/>
        </authorList>
    </citation>
    <scope>NUCLEOTIDE SEQUENCE</scope>
    <source>
        <strain>Henan</strain>
    </source>
</reference>
<feature type="non-terminal residue" evidence="1">
    <location>
        <position position="1"/>
    </location>
</feature>
<evidence type="ECO:0000313" key="1">
    <source>
        <dbReference type="EMBL" id="GAA56490.1"/>
    </source>
</evidence>
<evidence type="ECO:0000313" key="2">
    <source>
        <dbReference type="Proteomes" id="UP000008909"/>
    </source>
</evidence>
<protein>
    <submittedName>
        <fullName evidence="1">Uncharacterized protein</fullName>
    </submittedName>
</protein>
<keyword evidence="2" id="KW-1185">Reference proteome</keyword>
<dbReference type="Proteomes" id="UP000008909">
    <property type="component" value="Unassembled WGS sequence"/>
</dbReference>
<sequence>ENRQDPTVEDLKNKVDQLAEQLAAVKTESGRHARTSRCYKCGRQPLLESFRLVTYRFATNNEIVNVGLELQMQMLIKLARTAPAPGEEPQGSEIQLFDRNEIYPEKLAILYELKAFYAYLEVTGLARHTDSCNDLKSLNPEPWSSGKLTDCRFVKQAGSIDVYSFQTDITLEMEGNTLLPAYVLWKVNRDVGGESGRCRTFVAGSIDVYSFQTDITLEMEGNTLLPAYVLWKVNRDVGGESGRCRTFVEDQETALVGSPPIDRRDKRGCMNVTRTRPHYGVVGNGEARTIKPR</sequence>